<evidence type="ECO:0000256" key="4">
    <source>
        <dbReference type="ARBA" id="ARBA00023125"/>
    </source>
</evidence>
<dbReference type="Pfam" id="PF25601">
    <property type="entry name" value="AAA_lid_14"/>
    <property type="match status" value="1"/>
</dbReference>
<dbReference type="Pfam" id="PF01590">
    <property type="entry name" value="GAF"/>
    <property type="match status" value="1"/>
</dbReference>
<dbReference type="PRINTS" id="PR01590">
    <property type="entry name" value="HTHFIS"/>
</dbReference>
<keyword evidence="5" id="KW-0804">Transcription</keyword>
<dbReference type="InterPro" id="IPR002197">
    <property type="entry name" value="HTH_Fis"/>
</dbReference>
<feature type="domain" description="Sigma-54 factor interaction" evidence="6">
    <location>
        <begin position="196"/>
        <end position="425"/>
    </location>
</feature>
<evidence type="ECO:0000256" key="5">
    <source>
        <dbReference type="ARBA" id="ARBA00023163"/>
    </source>
</evidence>
<sequence length="506" mass="55366">MVDAPDGLHTLLRQERDLYRNLLELGASEQIEPFIREALVLITSAARAQRGYLELTDDRDGPEASFWAVHGCTPDEVTGFRAGISQSVIAAALASRTTVESNSALLDPRFHDRGSVQRHRIQAVLCVPILGAGHHGVMYLQGRHEPGPFTDDDRRRSEMFARHVAAFAERLLLRHRYVQRADPTAPFRSQLKAEELVGSSSAVARVLREAAIAAPVDAGVLITGPTGTGKSLLARVLHRSGRRSRGPFVELNCAALPEALLESELFGAVAGAHSTATRRIEGKVAAAEHGVLFLDEVGELAPAAQAKLLHLLQNREYFPLGGASPVKADLRVIAATNVDLQAAVAQRTFREDLLYRLRVLTIRMPSLSERTGDIPELARHACAAVCESYGFSSLTISPATIYAIQTAEWPGNVRQLGHAIEAAAIRAQSEAATHIEPRHVFPERPTEPASQILSYQEATRQFQARMIRQALDEAGWNISEAARRLDIGRSYLHRLMASFGVTRPDE</sequence>
<accession>A0ABS7TRY8</accession>
<dbReference type="Gene3D" id="3.30.450.40">
    <property type="match status" value="1"/>
</dbReference>
<protein>
    <submittedName>
        <fullName evidence="7">Sigma-54-dependent Fis family transcriptional regulator</fullName>
    </submittedName>
</protein>
<dbReference type="Proteomes" id="UP001139031">
    <property type="component" value="Unassembled WGS sequence"/>
</dbReference>
<dbReference type="InterPro" id="IPR003018">
    <property type="entry name" value="GAF"/>
</dbReference>
<proteinExistence type="predicted"/>
<keyword evidence="1" id="KW-0547">Nucleotide-binding</keyword>
<organism evidence="7 8">
    <name type="scientific">Nannocystis pusilla</name>
    <dbReference type="NCBI Taxonomy" id="889268"/>
    <lineage>
        <taxon>Bacteria</taxon>
        <taxon>Pseudomonadati</taxon>
        <taxon>Myxococcota</taxon>
        <taxon>Polyangia</taxon>
        <taxon>Nannocystales</taxon>
        <taxon>Nannocystaceae</taxon>
        <taxon>Nannocystis</taxon>
    </lineage>
</organism>
<dbReference type="PANTHER" id="PTHR32071">
    <property type="entry name" value="TRANSCRIPTIONAL REGULATORY PROTEIN"/>
    <property type="match status" value="1"/>
</dbReference>
<dbReference type="PROSITE" id="PS00688">
    <property type="entry name" value="SIGMA54_INTERACT_3"/>
    <property type="match status" value="1"/>
</dbReference>
<name>A0ABS7TRY8_9BACT</name>
<dbReference type="InterPro" id="IPR002078">
    <property type="entry name" value="Sigma_54_int"/>
</dbReference>
<dbReference type="InterPro" id="IPR058031">
    <property type="entry name" value="AAA_lid_NorR"/>
</dbReference>
<dbReference type="RefSeq" id="WP_224192759.1">
    <property type="nucleotide sequence ID" value="NZ_JAIRAU010000023.1"/>
</dbReference>
<keyword evidence="4" id="KW-0238">DNA-binding</keyword>
<evidence type="ECO:0000256" key="3">
    <source>
        <dbReference type="ARBA" id="ARBA00023015"/>
    </source>
</evidence>
<evidence type="ECO:0000256" key="2">
    <source>
        <dbReference type="ARBA" id="ARBA00022840"/>
    </source>
</evidence>
<dbReference type="SUPFAM" id="SSF52540">
    <property type="entry name" value="P-loop containing nucleoside triphosphate hydrolases"/>
    <property type="match status" value="1"/>
</dbReference>
<dbReference type="InterPro" id="IPR009057">
    <property type="entry name" value="Homeodomain-like_sf"/>
</dbReference>
<dbReference type="CDD" id="cd00009">
    <property type="entry name" value="AAA"/>
    <property type="match status" value="1"/>
</dbReference>
<dbReference type="InterPro" id="IPR027417">
    <property type="entry name" value="P-loop_NTPase"/>
</dbReference>
<evidence type="ECO:0000259" key="6">
    <source>
        <dbReference type="PROSITE" id="PS50045"/>
    </source>
</evidence>
<dbReference type="Pfam" id="PF00158">
    <property type="entry name" value="Sigma54_activat"/>
    <property type="match status" value="1"/>
</dbReference>
<dbReference type="Gene3D" id="3.40.50.300">
    <property type="entry name" value="P-loop containing nucleotide triphosphate hydrolases"/>
    <property type="match status" value="1"/>
</dbReference>
<dbReference type="Gene3D" id="1.10.10.60">
    <property type="entry name" value="Homeodomain-like"/>
    <property type="match status" value="1"/>
</dbReference>
<dbReference type="InterPro" id="IPR003593">
    <property type="entry name" value="AAA+_ATPase"/>
</dbReference>
<dbReference type="InterPro" id="IPR029016">
    <property type="entry name" value="GAF-like_dom_sf"/>
</dbReference>
<evidence type="ECO:0000256" key="1">
    <source>
        <dbReference type="ARBA" id="ARBA00022741"/>
    </source>
</evidence>
<dbReference type="PROSITE" id="PS50045">
    <property type="entry name" value="SIGMA54_INTERACT_4"/>
    <property type="match status" value="1"/>
</dbReference>
<keyword evidence="2" id="KW-0067">ATP-binding</keyword>
<reference evidence="7" key="1">
    <citation type="submission" date="2021-08" db="EMBL/GenBank/DDBJ databases">
        <authorList>
            <person name="Stevens D.C."/>
        </authorList>
    </citation>
    <scope>NUCLEOTIDE SEQUENCE</scope>
    <source>
        <strain evidence="7">DSM 53165</strain>
    </source>
</reference>
<dbReference type="Pfam" id="PF02954">
    <property type="entry name" value="HTH_8"/>
    <property type="match status" value="1"/>
</dbReference>
<dbReference type="InterPro" id="IPR025944">
    <property type="entry name" value="Sigma_54_int_dom_CS"/>
</dbReference>
<comment type="caution">
    <text evidence="7">The sequence shown here is derived from an EMBL/GenBank/DDBJ whole genome shotgun (WGS) entry which is preliminary data.</text>
</comment>
<dbReference type="Gene3D" id="1.10.8.60">
    <property type="match status" value="1"/>
</dbReference>
<dbReference type="SMART" id="SM00382">
    <property type="entry name" value="AAA"/>
    <property type="match status" value="1"/>
</dbReference>
<keyword evidence="3" id="KW-0805">Transcription regulation</keyword>
<keyword evidence="8" id="KW-1185">Reference proteome</keyword>
<dbReference type="SMART" id="SM00065">
    <property type="entry name" value="GAF"/>
    <property type="match status" value="1"/>
</dbReference>
<evidence type="ECO:0000313" key="7">
    <source>
        <dbReference type="EMBL" id="MBZ5710990.1"/>
    </source>
</evidence>
<dbReference type="SUPFAM" id="SSF55781">
    <property type="entry name" value="GAF domain-like"/>
    <property type="match status" value="1"/>
</dbReference>
<dbReference type="SUPFAM" id="SSF46689">
    <property type="entry name" value="Homeodomain-like"/>
    <property type="match status" value="1"/>
</dbReference>
<dbReference type="EMBL" id="JAIRAU010000023">
    <property type="protein sequence ID" value="MBZ5710990.1"/>
    <property type="molecule type" value="Genomic_DNA"/>
</dbReference>
<gene>
    <name evidence="7" type="ORF">K7C98_17225</name>
</gene>
<evidence type="ECO:0000313" key="8">
    <source>
        <dbReference type="Proteomes" id="UP001139031"/>
    </source>
</evidence>